<dbReference type="KEGG" id="mkc:kam1_1386"/>
<evidence type="ECO:0000256" key="5">
    <source>
        <dbReference type="ARBA" id="ARBA00022777"/>
    </source>
</evidence>
<evidence type="ECO:0000259" key="9">
    <source>
        <dbReference type="SMART" id="SM00562"/>
    </source>
</evidence>
<dbReference type="GO" id="GO:0005524">
    <property type="term" value="F:ATP binding"/>
    <property type="evidence" value="ECO:0007669"/>
    <property type="project" value="UniProtKB-KW"/>
</dbReference>
<evidence type="ECO:0000313" key="13">
    <source>
        <dbReference type="Proteomes" id="UP000315925"/>
    </source>
</evidence>
<comment type="caution">
    <text evidence="7">Lacks conserved residue(s) required for the propagation of feature annotation.</text>
</comment>
<dbReference type="Pfam" id="PF00334">
    <property type="entry name" value="NDK"/>
    <property type="match status" value="1"/>
</dbReference>
<dbReference type="Proteomes" id="UP000315925">
    <property type="component" value="Chromosome"/>
</dbReference>
<dbReference type="SUPFAM" id="SSF54919">
    <property type="entry name" value="Nucleoside diphosphate kinase, NDK"/>
    <property type="match status" value="2"/>
</dbReference>
<proteinExistence type="inferred from homology"/>
<keyword evidence="6 8" id="KW-0067">ATP-binding</keyword>
<feature type="domain" description="Nucleoside diphosphate kinase-like" evidence="9">
    <location>
        <begin position="182"/>
        <end position="380"/>
    </location>
</feature>
<protein>
    <recommendedName>
        <fullName evidence="8">Nucleoside diphosphate kinase</fullName>
        <ecNumber evidence="8">2.7.4.6</ecNumber>
    </recommendedName>
</protein>
<sequence>MAQELSYVIINPYTLYKSRTGVILSRLLSQSSLELVGAAMYSPSAELVREYSKMIVTESDPQDREIQELIRDYILENFMPNPQTGARQRVMVLLFRGENAVARTREVVGNIRHQSKGGETIRDTFGDLIYNRDGTVKYFEPAVLAAPSVEEAKAKLLLWKKYYDRDSGILSHLIPTYNKPGHQRAVVILKPDNFRFPSGRPGYVIDMFSRTELAITAIKVHHMSVAEAEEFYAPVREALREKLKKPAGLKAKELLESALAIRLDPSREEALANLIGPLYAEEQFHSIVQFMTGINPKNCPIEQRTMPGKEKCIVLIYEGIDAVRKVREVLGPTDPAKAPPGSIRREFGQSIMVNAAHASDSPENAEREIKILKMEQNSFVSLIEETYGS</sequence>
<keyword evidence="5 8" id="KW-0418">Kinase</keyword>
<accession>A0A0C1UUF7</accession>
<dbReference type="InterPro" id="IPR036850">
    <property type="entry name" value="NDK-like_dom_sf"/>
</dbReference>
<evidence type="ECO:0000256" key="2">
    <source>
        <dbReference type="ARBA" id="ARBA00008142"/>
    </source>
</evidence>
<dbReference type="Gene3D" id="3.30.70.141">
    <property type="entry name" value="Nucleoside diphosphate kinase-like domain"/>
    <property type="match status" value="2"/>
</dbReference>
<dbReference type="InterPro" id="IPR023005">
    <property type="entry name" value="Nucleoside_diP_kinase_AS"/>
</dbReference>
<dbReference type="RefSeq" id="WP_039720669.1">
    <property type="nucleotide sequence ID" value="NZ_CP037899.1"/>
</dbReference>
<keyword evidence="3 8" id="KW-0808">Transferase</keyword>
<dbReference type="STRING" id="1202785.A946_01565"/>
<comment type="catalytic activity">
    <reaction evidence="8">
        <text>a 2'-deoxyribonucleoside 5'-diphosphate + ATP = a 2'-deoxyribonucleoside 5'-triphosphate + ADP</text>
        <dbReference type="Rhea" id="RHEA:44640"/>
        <dbReference type="ChEBI" id="CHEBI:30616"/>
        <dbReference type="ChEBI" id="CHEBI:61560"/>
        <dbReference type="ChEBI" id="CHEBI:73316"/>
        <dbReference type="ChEBI" id="CHEBI:456216"/>
        <dbReference type="EC" id="2.7.4.6"/>
    </reaction>
</comment>
<organism evidence="11 13">
    <name type="scientific">Methylacidiphilum kamchatkense Kam1</name>
    <dbReference type="NCBI Taxonomy" id="1202785"/>
    <lineage>
        <taxon>Bacteria</taxon>
        <taxon>Pseudomonadati</taxon>
        <taxon>Verrucomicrobiota</taxon>
        <taxon>Methylacidiphilae</taxon>
        <taxon>Methylacidiphilales</taxon>
        <taxon>Methylacidiphilaceae</taxon>
        <taxon>Methylacidiphilum (ex Ratnadevi et al. 2023)</taxon>
    </lineage>
</organism>
<evidence type="ECO:0000256" key="6">
    <source>
        <dbReference type="ARBA" id="ARBA00022840"/>
    </source>
</evidence>
<evidence type="ECO:0000256" key="8">
    <source>
        <dbReference type="RuleBase" id="RU004013"/>
    </source>
</evidence>
<evidence type="ECO:0000313" key="12">
    <source>
        <dbReference type="Proteomes" id="UP000031594"/>
    </source>
</evidence>
<dbReference type="EMBL" id="CP037899">
    <property type="protein sequence ID" value="QDQ42609.1"/>
    <property type="molecule type" value="Genomic_DNA"/>
</dbReference>
<dbReference type="EC" id="2.7.4.6" evidence="8"/>
<reference evidence="10 12" key="1">
    <citation type="submission" date="2014-08" db="EMBL/GenBank/DDBJ databases">
        <title>Methylacidiphilum kamchatkense strain Kam1 draft genome sequence.</title>
        <authorList>
            <person name="Birkeland N.-K."/>
            <person name="Erikstad H.A."/>
        </authorList>
    </citation>
    <scope>NUCLEOTIDE SEQUENCE [LARGE SCALE GENOMIC DNA]</scope>
    <source>
        <strain evidence="10 12">Kam1</strain>
    </source>
</reference>
<comment type="cofactor">
    <cofactor evidence="1">
        <name>Mg(2+)</name>
        <dbReference type="ChEBI" id="CHEBI:18420"/>
    </cofactor>
</comment>
<keyword evidence="4 8" id="KW-0547">Nucleotide-binding</keyword>
<dbReference type="GO" id="GO:0004550">
    <property type="term" value="F:nucleoside diphosphate kinase activity"/>
    <property type="evidence" value="ECO:0007669"/>
    <property type="project" value="UniProtKB-EC"/>
</dbReference>
<evidence type="ECO:0000256" key="3">
    <source>
        <dbReference type="ARBA" id="ARBA00022679"/>
    </source>
</evidence>
<evidence type="ECO:0000313" key="11">
    <source>
        <dbReference type="EMBL" id="QDQ42609.1"/>
    </source>
</evidence>
<dbReference type="EMBL" id="JQNX01000001">
    <property type="protein sequence ID" value="KIE59408.1"/>
    <property type="molecule type" value="Genomic_DNA"/>
</dbReference>
<evidence type="ECO:0000256" key="1">
    <source>
        <dbReference type="ARBA" id="ARBA00001946"/>
    </source>
</evidence>
<dbReference type="InterPro" id="IPR034907">
    <property type="entry name" value="NDK-like_dom"/>
</dbReference>
<comment type="similarity">
    <text evidence="2 7">Belongs to the NDK family.</text>
</comment>
<evidence type="ECO:0000256" key="4">
    <source>
        <dbReference type="ARBA" id="ARBA00022741"/>
    </source>
</evidence>
<keyword evidence="12" id="KW-1185">Reference proteome</keyword>
<evidence type="ECO:0000256" key="7">
    <source>
        <dbReference type="PROSITE-ProRule" id="PRU00706"/>
    </source>
</evidence>
<dbReference type="SMART" id="SM00562">
    <property type="entry name" value="NDK"/>
    <property type="match status" value="1"/>
</dbReference>
<dbReference type="PROSITE" id="PS00469">
    <property type="entry name" value="NDPK"/>
    <property type="match status" value="1"/>
</dbReference>
<dbReference type="OrthoDB" id="9801161at2"/>
<name>A0A0C1UUF7_9BACT</name>
<reference evidence="13" key="3">
    <citation type="submission" date="2019-03" db="EMBL/GenBank/DDBJ databases">
        <title>Complete genome of Methylacidiphilum kamchatkense Kam1.</title>
        <authorList>
            <person name="Kruse T."/>
            <person name="Murarilal Ratnadevi C."/>
            <person name="Erikstad H.-A."/>
            <person name="Birkeland N.-K."/>
        </authorList>
    </citation>
    <scope>NUCLEOTIDE SEQUENCE [LARGE SCALE GENOMIC DNA]</scope>
    <source>
        <strain evidence="13">kam1</strain>
    </source>
</reference>
<dbReference type="PROSITE" id="PS51374">
    <property type="entry name" value="NDPK_LIKE"/>
    <property type="match status" value="1"/>
</dbReference>
<dbReference type="PANTHER" id="PTHR11349">
    <property type="entry name" value="NUCLEOSIDE DIPHOSPHATE KINASE"/>
    <property type="match status" value="1"/>
</dbReference>
<reference evidence="11" key="2">
    <citation type="journal article" date="2019" name="BMC Genomics">
        <title>Complete genome sequence analysis of the thermoacidophilic verrucomicrobial methanotroph 'Candidatus Methylacidiphilum kamchatkense' strain Kam1 and comparison with its closest relatives.</title>
        <authorList>
            <person name="Kruse T."/>
            <person name="Ratnadevi C.M."/>
            <person name="Erikstad H.A."/>
            <person name="Birkeland N.K."/>
        </authorList>
    </citation>
    <scope>NUCLEOTIDE SEQUENCE</scope>
    <source>
        <strain evidence="11">Kam1</strain>
    </source>
</reference>
<evidence type="ECO:0000313" key="10">
    <source>
        <dbReference type="EMBL" id="KIE59408.1"/>
    </source>
</evidence>
<gene>
    <name evidence="10" type="ORF">A946_01565</name>
    <name evidence="11" type="ORF">kam1_1386</name>
</gene>
<dbReference type="AlphaFoldDB" id="A0A0C1UUF7"/>
<dbReference type="Proteomes" id="UP000031594">
    <property type="component" value="Unassembled WGS sequence"/>
</dbReference>